<dbReference type="InterPro" id="IPR000182">
    <property type="entry name" value="GNAT_dom"/>
</dbReference>
<dbReference type="PROSITE" id="PS51186">
    <property type="entry name" value="GNAT"/>
    <property type="match status" value="1"/>
</dbReference>
<dbReference type="PANTHER" id="PTHR43877">
    <property type="entry name" value="AMINOALKYLPHOSPHONATE N-ACETYLTRANSFERASE-RELATED-RELATED"/>
    <property type="match status" value="1"/>
</dbReference>
<dbReference type="Proteomes" id="UP000319411">
    <property type="component" value="Chromosome"/>
</dbReference>
<dbReference type="EMBL" id="CP032702">
    <property type="protein sequence ID" value="QDY40629.1"/>
    <property type="molecule type" value="Genomic_DNA"/>
</dbReference>
<evidence type="ECO:0000313" key="5">
    <source>
        <dbReference type="Proteomes" id="UP000319411"/>
    </source>
</evidence>
<dbReference type="Pfam" id="PF00583">
    <property type="entry name" value="Acetyltransf_1"/>
    <property type="match status" value="1"/>
</dbReference>
<dbReference type="CDD" id="cd04301">
    <property type="entry name" value="NAT_SF"/>
    <property type="match status" value="1"/>
</dbReference>
<proteinExistence type="predicted"/>
<feature type="domain" description="N-acetyltransferase" evidence="3">
    <location>
        <begin position="4"/>
        <end position="164"/>
    </location>
</feature>
<dbReference type="KEGG" id="pdis:D8B20_01330"/>
<dbReference type="PANTHER" id="PTHR43877:SF1">
    <property type="entry name" value="ACETYLTRANSFERASE"/>
    <property type="match status" value="1"/>
</dbReference>
<keyword evidence="1" id="KW-0808">Transferase</keyword>
<reference evidence="4 5" key="1">
    <citation type="submission" date="2018-10" db="EMBL/GenBank/DDBJ databases">
        <title>Genome Sequencing of Pantoea dispersa DSM 32899.</title>
        <authorList>
            <person name="Nawrath M."/>
            <person name="Ottenheim C."/>
            <person name="Wilm A."/>
            <person name="Zimmermann W."/>
            <person name="Wu J.C."/>
        </authorList>
    </citation>
    <scope>NUCLEOTIDE SEQUENCE [LARGE SCALE GENOMIC DNA]</scope>
    <source>
        <strain evidence="4 5">DSM 32899</strain>
    </source>
</reference>
<evidence type="ECO:0000256" key="2">
    <source>
        <dbReference type="ARBA" id="ARBA00023315"/>
    </source>
</evidence>
<accession>A0A518X8W8</accession>
<organism evidence="4 5">
    <name type="scientific">Candidatus Pantoea soli</name>
    <dbReference type="NCBI Taxonomy" id="3098669"/>
    <lineage>
        <taxon>Bacteria</taxon>
        <taxon>Pseudomonadati</taxon>
        <taxon>Pseudomonadota</taxon>
        <taxon>Gammaproteobacteria</taxon>
        <taxon>Enterobacterales</taxon>
        <taxon>Erwiniaceae</taxon>
        <taxon>Pantoea</taxon>
    </lineage>
</organism>
<keyword evidence="2" id="KW-0012">Acyltransferase</keyword>
<sequence>MSHIVIRHATAADAAALTHLYSQPETQANTLQLPYPSPAVWEEKLNTQRPGVQRLVAEYQGQIAGQLTLEVMSVARRRHAATFGMGVDPAFHRRGVGSALMAAMIDQCDNWLQVSRIELTVFVDNPAAIGLYQKYGFVIEGTATRFAMRNGEMIDTHYMARMRPF</sequence>
<dbReference type="SUPFAM" id="SSF55729">
    <property type="entry name" value="Acyl-CoA N-acyltransferases (Nat)"/>
    <property type="match status" value="1"/>
</dbReference>
<dbReference type="GO" id="GO:0016747">
    <property type="term" value="F:acyltransferase activity, transferring groups other than amino-acyl groups"/>
    <property type="evidence" value="ECO:0007669"/>
    <property type="project" value="InterPro"/>
</dbReference>
<dbReference type="Gene3D" id="3.40.630.30">
    <property type="match status" value="1"/>
</dbReference>
<dbReference type="RefSeq" id="WP_145886409.1">
    <property type="nucleotide sequence ID" value="NZ_CP032702.1"/>
</dbReference>
<evidence type="ECO:0000259" key="3">
    <source>
        <dbReference type="PROSITE" id="PS51186"/>
    </source>
</evidence>
<dbReference type="InterPro" id="IPR016181">
    <property type="entry name" value="Acyl_CoA_acyltransferase"/>
</dbReference>
<gene>
    <name evidence="4" type="ORF">D8B20_01330</name>
</gene>
<dbReference type="AlphaFoldDB" id="A0A518X8W8"/>
<evidence type="ECO:0000256" key="1">
    <source>
        <dbReference type="ARBA" id="ARBA00022679"/>
    </source>
</evidence>
<evidence type="ECO:0000313" key="4">
    <source>
        <dbReference type="EMBL" id="QDY40629.1"/>
    </source>
</evidence>
<dbReference type="OrthoDB" id="336415at2"/>
<protein>
    <submittedName>
        <fullName evidence="4">GNAT family N-acetyltransferase</fullName>
    </submittedName>
</protein>
<keyword evidence="5" id="KW-1185">Reference proteome</keyword>
<name>A0A518X8W8_9GAMM</name>
<dbReference type="InterPro" id="IPR050832">
    <property type="entry name" value="Bact_Acetyltransf"/>
</dbReference>